<dbReference type="EMBL" id="MFQH01000001">
    <property type="protein sequence ID" value="OGH78829.1"/>
    <property type="molecule type" value="Genomic_DNA"/>
</dbReference>
<evidence type="ECO:0000313" key="2">
    <source>
        <dbReference type="Proteomes" id="UP000177040"/>
    </source>
</evidence>
<reference evidence="1 2" key="1">
    <citation type="journal article" date="2016" name="Nat. Commun.">
        <title>Thousands of microbial genomes shed light on interconnected biogeochemical processes in an aquifer system.</title>
        <authorList>
            <person name="Anantharaman K."/>
            <person name="Brown C.T."/>
            <person name="Hug L.A."/>
            <person name="Sharon I."/>
            <person name="Castelle C.J."/>
            <person name="Probst A.J."/>
            <person name="Thomas B.C."/>
            <person name="Singh A."/>
            <person name="Wilkins M.J."/>
            <person name="Karaoz U."/>
            <person name="Brodie E.L."/>
            <person name="Williams K.H."/>
            <person name="Hubbard S.S."/>
            <person name="Banfield J.F."/>
        </authorList>
    </citation>
    <scope>NUCLEOTIDE SEQUENCE [LARGE SCALE GENOMIC DNA]</scope>
</reference>
<dbReference type="AlphaFoldDB" id="A0A1F6N4G9"/>
<accession>A0A1F6N4G9</accession>
<organism evidence="1 2">
    <name type="scientific">Candidatus Magasanikbacteria bacterium RIFCSPLOWO2_01_FULL_40_15</name>
    <dbReference type="NCBI Taxonomy" id="1798686"/>
    <lineage>
        <taxon>Bacteria</taxon>
        <taxon>Candidatus Magasanikiibacteriota</taxon>
    </lineage>
</organism>
<name>A0A1F6N4G9_9BACT</name>
<sequence length="274" mass="31102">MAEHEVYNPGLDMAETLKWYGNSGIELPPHLADTDLPYPIENQQLIELSPRELGRLFFLFPENARERSILRKIIGQPTEWFIKDQTGEKLNTANQADALSPTSIIPARTNYMHLDLGESKILKADISLYEIPQEMANEKVRKLVSSQGFIHEVGHTIVQPLLYIQNYTLKFPDGKLITGSEAISNFQKLAEQSSPISEYAGTYRDADRKFKKDPENIHIEKTAISEEMCEVITAHLLGFAYCGNDAKGKNPFADRPEMKKFIMEFLEAKLVTNL</sequence>
<protein>
    <submittedName>
        <fullName evidence="1">Uncharacterized protein</fullName>
    </submittedName>
</protein>
<comment type="caution">
    <text evidence="1">The sequence shown here is derived from an EMBL/GenBank/DDBJ whole genome shotgun (WGS) entry which is preliminary data.</text>
</comment>
<proteinExistence type="predicted"/>
<gene>
    <name evidence="1" type="ORF">A2983_00645</name>
</gene>
<dbReference type="Proteomes" id="UP000177040">
    <property type="component" value="Unassembled WGS sequence"/>
</dbReference>
<evidence type="ECO:0000313" key="1">
    <source>
        <dbReference type="EMBL" id="OGH78829.1"/>
    </source>
</evidence>